<feature type="compositionally biased region" description="Polar residues" evidence="1">
    <location>
        <begin position="225"/>
        <end position="234"/>
    </location>
</feature>
<keyword evidence="3" id="KW-1185">Reference proteome</keyword>
<dbReference type="AlphaFoldDB" id="A0AAD6YEM9"/>
<dbReference type="Proteomes" id="UP001219525">
    <property type="component" value="Unassembled WGS sequence"/>
</dbReference>
<feature type="compositionally biased region" description="Acidic residues" evidence="1">
    <location>
        <begin position="261"/>
        <end position="283"/>
    </location>
</feature>
<accession>A0AAD6YEM9</accession>
<proteinExistence type="predicted"/>
<dbReference type="EMBL" id="JARJCW010000031">
    <property type="protein sequence ID" value="KAJ7209204.1"/>
    <property type="molecule type" value="Genomic_DNA"/>
</dbReference>
<feature type="region of interest" description="Disordered" evidence="1">
    <location>
        <begin position="255"/>
        <end position="283"/>
    </location>
</feature>
<evidence type="ECO:0000313" key="3">
    <source>
        <dbReference type="Proteomes" id="UP001219525"/>
    </source>
</evidence>
<reference evidence="2" key="1">
    <citation type="submission" date="2023-03" db="EMBL/GenBank/DDBJ databases">
        <title>Massive genome expansion in bonnet fungi (Mycena s.s.) driven by repeated elements and novel gene families across ecological guilds.</title>
        <authorList>
            <consortium name="Lawrence Berkeley National Laboratory"/>
            <person name="Harder C.B."/>
            <person name="Miyauchi S."/>
            <person name="Viragh M."/>
            <person name="Kuo A."/>
            <person name="Thoen E."/>
            <person name="Andreopoulos B."/>
            <person name="Lu D."/>
            <person name="Skrede I."/>
            <person name="Drula E."/>
            <person name="Henrissat B."/>
            <person name="Morin E."/>
            <person name="Kohler A."/>
            <person name="Barry K."/>
            <person name="LaButti K."/>
            <person name="Morin E."/>
            <person name="Salamov A."/>
            <person name="Lipzen A."/>
            <person name="Mereny Z."/>
            <person name="Hegedus B."/>
            <person name="Baldrian P."/>
            <person name="Stursova M."/>
            <person name="Weitz H."/>
            <person name="Taylor A."/>
            <person name="Grigoriev I.V."/>
            <person name="Nagy L.G."/>
            <person name="Martin F."/>
            <person name="Kauserud H."/>
        </authorList>
    </citation>
    <scope>NUCLEOTIDE SEQUENCE</scope>
    <source>
        <strain evidence="2">9144</strain>
    </source>
</reference>
<protein>
    <submittedName>
        <fullName evidence="2">Uncharacterized protein</fullName>
    </submittedName>
</protein>
<evidence type="ECO:0000256" key="1">
    <source>
        <dbReference type="SAM" id="MobiDB-lite"/>
    </source>
</evidence>
<comment type="caution">
    <text evidence="2">The sequence shown here is derived from an EMBL/GenBank/DDBJ whole genome shotgun (WGS) entry which is preliminary data.</text>
</comment>
<name>A0AAD6YEM9_9AGAR</name>
<evidence type="ECO:0000313" key="2">
    <source>
        <dbReference type="EMBL" id="KAJ7209204.1"/>
    </source>
</evidence>
<sequence>MSLGIALTQASARRQAANAALALALNTAGEAAARIAARQADQAFEAALGAADADIHPQVTRLLANHRVTASPLDVQELVDAIHEATFDRLANLVVRRNYSNRLLGALRLVWGRHHGLPEPPLAHPASLAPTLLFHGRWPCSPLAASEPPRLQPIHGPSRLSPPSIPVAGPSRLSPLQVSPYPHASTPAPARGITLILRCPSVSPLGGGETSSETGSTTSGGSGNDAMTDSTPEPSSVAPYPLYIRIPARNAALAGNYDQSAGDDEGADDTNDDGDCMEGGEGQ</sequence>
<organism evidence="2 3">
    <name type="scientific">Mycena pura</name>
    <dbReference type="NCBI Taxonomy" id="153505"/>
    <lineage>
        <taxon>Eukaryota</taxon>
        <taxon>Fungi</taxon>
        <taxon>Dikarya</taxon>
        <taxon>Basidiomycota</taxon>
        <taxon>Agaricomycotina</taxon>
        <taxon>Agaricomycetes</taxon>
        <taxon>Agaricomycetidae</taxon>
        <taxon>Agaricales</taxon>
        <taxon>Marasmiineae</taxon>
        <taxon>Mycenaceae</taxon>
        <taxon>Mycena</taxon>
    </lineage>
</organism>
<feature type="region of interest" description="Disordered" evidence="1">
    <location>
        <begin position="204"/>
        <end position="241"/>
    </location>
</feature>
<feature type="region of interest" description="Disordered" evidence="1">
    <location>
        <begin position="149"/>
        <end position="171"/>
    </location>
</feature>
<gene>
    <name evidence="2" type="ORF">GGX14DRAFT_566391</name>
</gene>